<dbReference type="HAMAP" id="MF_00187">
    <property type="entry name" value="FdhD"/>
    <property type="match status" value="1"/>
</dbReference>
<dbReference type="GO" id="GO:0006777">
    <property type="term" value="P:Mo-molybdopterin cofactor biosynthetic process"/>
    <property type="evidence" value="ECO:0007669"/>
    <property type="project" value="UniProtKB-UniRule"/>
</dbReference>
<dbReference type="InterPro" id="IPR003786">
    <property type="entry name" value="FdhD"/>
</dbReference>
<reference evidence="4 5" key="1">
    <citation type="submission" date="2020-01" db="EMBL/GenBank/DDBJ databases">
        <title>Frigidibacter albus SP32T (=CGMCC 1.13995T).</title>
        <authorList>
            <person name="Liao X."/>
        </authorList>
    </citation>
    <scope>NUCLEOTIDE SEQUENCE [LARGE SCALE GENOMIC DNA]</scope>
    <source>
        <strain evidence="4 5">SP32</strain>
    </source>
</reference>
<dbReference type="Gene3D" id="3.40.140.10">
    <property type="entry name" value="Cytidine Deaminase, domain 2"/>
    <property type="match status" value="1"/>
</dbReference>
<dbReference type="InterPro" id="IPR016193">
    <property type="entry name" value="Cytidine_deaminase-like"/>
</dbReference>
<dbReference type="GO" id="GO:0005737">
    <property type="term" value="C:cytoplasm"/>
    <property type="evidence" value="ECO:0007669"/>
    <property type="project" value="UniProtKB-SubCell"/>
</dbReference>
<dbReference type="RefSeq" id="WP_161656912.1">
    <property type="nucleotide sequence ID" value="NZ_BMGW01000009.1"/>
</dbReference>
<dbReference type="PANTHER" id="PTHR30592">
    <property type="entry name" value="FORMATE DEHYDROGENASE"/>
    <property type="match status" value="1"/>
</dbReference>
<evidence type="ECO:0000313" key="5">
    <source>
        <dbReference type="Proteomes" id="UP000477083"/>
    </source>
</evidence>
<protein>
    <recommendedName>
        <fullName evidence="3">Sulfur carrier protein FdhD</fullName>
    </recommendedName>
</protein>
<dbReference type="GO" id="GO:0097163">
    <property type="term" value="F:sulfur carrier activity"/>
    <property type="evidence" value="ECO:0007669"/>
    <property type="project" value="UniProtKB-UniRule"/>
</dbReference>
<keyword evidence="1 3" id="KW-0963">Cytoplasm</keyword>
<dbReference type="PANTHER" id="PTHR30592:SF1">
    <property type="entry name" value="SULFUR CARRIER PROTEIN FDHD"/>
    <property type="match status" value="1"/>
</dbReference>
<dbReference type="Gene3D" id="3.10.20.10">
    <property type="match status" value="1"/>
</dbReference>
<comment type="caution">
    <text evidence="3">Lacks conserved residue(s) required for the propagation of feature annotation.</text>
</comment>
<feature type="active site" description="Cysteine persulfide intermediate" evidence="3">
    <location>
        <position position="108"/>
    </location>
</feature>
<sequence length="281" mass="29087">MMDGKEPRARAYRGGRWQPAERPLAEEVPVAITVNGTTQAVMMATPADLADFARGFALTEGLAQSLAEIEEVEVLAEPQGIEARLWLTEAAAGRIEARRRRSVGPVGCGLCGIESLAEALRPLPRLTGGLMLTPDDVAAAMAALAAAQSLHELTRAVHGAGFWRPGLPLIAREDVGRHNALDKLAGALALAGIDPASGALVLTSRLSVDMVQKAAMIGAPLVIAASAPTTLAADQATAAGITLIARARGGEFEVHSHPGRVAAELVDTGRLAQPVEDSDAA</sequence>
<dbReference type="EMBL" id="WWNR01000009">
    <property type="protein sequence ID" value="MZQ90269.1"/>
    <property type="molecule type" value="Genomic_DNA"/>
</dbReference>
<evidence type="ECO:0000256" key="2">
    <source>
        <dbReference type="ARBA" id="ARBA00023150"/>
    </source>
</evidence>
<comment type="caution">
    <text evidence="4">The sequence shown here is derived from an EMBL/GenBank/DDBJ whole genome shotgun (WGS) entry which is preliminary data.</text>
</comment>
<organism evidence="4 5">
    <name type="scientific">Frigidibacter albus</name>
    <dbReference type="NCBI Taxonomy" id="1465486"/>
    <lineage>
        <taxon>Bacteria</taxon>
        <taxon>Pseudomonadati</taxon>
        <taxon>Pseudomonadota</taxon>
        <taxon>Alphaproteobacteria</taxon>
        <taxon>Rhodobacterales</taxon>
        <taxon>Paracoccaceae</taxon>
        <taxon>Frigidibacter</taxon>
    </lineage>
</organism>
<comment type="similarity">
    <text evidence="3">Belongs to the FdhD family.</text>
</comment>
<proteinExistence type="inferred from homology"/>
<evidence type="ECO:0000313" key="4">
    <source>
        <dbReference type="EMBL" id="MZQ90269.1"/>
    </source>
</evidence>
<dbReference type="GO" id="GO:0016783">
    <property type="term" value="F:sulfurtransferase activity"/>
    <property type="evidence" value="ECO:0007669"/>
    <property type="project" value="InterPro"/>
</dbReference>
<keyword evidence="2 3" id="KW-0501">Molybdenum cofactor biosynthesis</keyword>
<accession>A0A6L8VLN0</accession>
<evidence type="ECO:0000256" key="3">
    <source>
        <dbReference type="HAMAP-Rule" id="MF_00187"/>
    </source>
</evidence>
<keyword evidence="4" id="KW-0808">Transferase</keyword>
<name>A0A6L8VLN0_9RHOB</name>
<dbReference type="Proteomes" id="UP000477083">
    <property type="component" value="Unassembled WGS sequence"/>
</dbReference>
<comment type="function">
    <text evidence="3">Required for formate dehydrogenase (FDH) activity. Acts as a sulfur carrier protein that transfers sulfur from IscS to the molybdenum cofactor prior to its insertion into FDH.</text>
</comment>
<dbReference type="NCBIfam" id="TIGR00129">
    <property type="entry name" value="fdhD_narQ"/>
    <property type="match status" value="1"/>
</dbReference>
<dbReference type="PIRSF" id="PIRSF015626">
    <property type="entry name" value="FdhD"/>
    <property type="match status" value="1"/>
</dbReference>
<dbReference type="AlphaFoldDB" id="A0A6L8VLN0"/>
<comment type="subcellular location">
    <subcellularLocation>
        <location evidence="3">Cytoplasm</location>
    </subcellularLocation>
</comment>
<dbReference type="Pfam" id="PF02634">
    <property type="entry name" value="FdhD-NarQ"/>
    <property type="match status" value="1"/>
</dbReference>
<gene>
    <name evidence="3 4" type="primary">fdhD</name>
    <name evidence="4" type="ORF">GS660_14330</name>
</gene>
<dbReference type="OrthoDB" id="3197277at2"/>
<dbReference type="SUPFAM" id="SSF53927">
    <property type="entry name" value="Cytidine deaminase-like"/>
    <property type="match status" value="1"/>
</dbReference>
<evidence type="ECO:0000256" key="1">
    <source>
        <dbReference type="ARBA" id="ARBA00022490"/>
    </source>
</evidence>
<keyword evidence="5" id="KW-1185">Reference proteome</keyword>